<organism evidence="4 5">
    <name type="scientific">Psychroflexus salis</name>
    <dbReference type="NCBI Taxonomy" id="1526574"/>
    <lineage>
        <taxon>Bacteria</taxon>
        <taxon>Pseudomonadati</taxon>
        <taxon>Bacteroidota</taxon>
        <taxon>Flavobacteriia</taxon>
        <taxon>Flavobacteriales</taxon>
        <taxon>Flavobacteriaceae</taxon>
        <taxon>Psychroflexus</taxon>
    </lineage>
</organism>
<dbReference type="InterPro" id="IPR036291">
    <property type="entry name" value="NAD(P)-bd_dom_sf"/>
</dbReference>
<dbReference type="InterPro" id="IPR050812">
    <property type="entry name" value="Preph/Arog_dehydrog"/>
</dbReference>
<evidence type="ECO:0000256" key="2">
    <source>
        <dbReference type="SAM" id="Coils"/>
    </source>
</evidence>
<protein>
    <submittedName>
        <fullName evidence="4">Prephenate dehydrogenase</fullName>
    </submittedName>
</protein>
<evidence type="ECO:0000259" key="3">
    <source>
        <dbReference type="PROSITE" id="PS51176"/>
    </source>
</evidence>
<dbReference type="Pfam" id="PF02153">
    <property type="entry name" value="PDH_N"/>
    <property type="match status" value="1"/>
</dbReference>
<keyword evidence="1" id="KW-0560">Oxidoreductase</keyword>
<comment type="caution">
    <text evidence="4">The sequence shown here is derived from an EMBL/GenBank/DDBJ whole genome shotgun (WGS) entry which is preliminary data.</text>
</comment>
<dbReference type="SUPFAM" id="SSF51735">
    <property type="entry name" value="NAD(P)-binding Rossmann-fold domains"/>
    <property type="match status" value="1"/>
</dbReference>
<keyword evidence="2" id="KW-0175">Coiled coil</keyword>
<evidence type="ECO:0000313" key="5">
    <source>
        <dbReference type="Proteomes" id="UP000599688"/>
    </source>
</evidence>
<dbReference type="InterPro" id="IPR046825">
    <property type="entry name" value="PDH_C"/>
</dbReference>
<dbReference type="InterPro" id="IPR003099">
    <property type="entry name" value="Prephen_DH"/>
</dbReference>
<dbReference type="NCBIfam" id="NF006307">
    <property type="entry name" value="PRK08507.1"/>
    <property type="match status" value="1"/>
</dbReference>
<dbReference type="Pfam" id="PF20463">
    <property type="entry name" value="PDH_C"/>
    <property type="match status" value="1"/>
</dbReference>
<dbReference type="GO" id="GO:0004665">
    <property type="term" value="F:prephenate dehydrogenase (NADP+) activity"/>
    <property type="evidence" value="ECO:0007669"/>
    <property type="project" value="InterPro"/>
</dbReference>
<dbReference type="PANTHER" id="PTHR21363">
    <property type="entry name" value="PREPHENATE DEHYDROGENASE"/>
    <property type="match status" value="1"/>
</dbReference>
<dbReference type="InterPro" id="IPR046826">
    <property type="entry name" value="PDH_N"/>
</dbReference>
<feature type="coiled-coil region" evidence="2">
    <location>
        <begin position="235"/>
        <end position="262"/>
    </location>
</feature>
<feature type="domain" description="Prephenate/arogenate dehydrogenase" evidence="3">
    <location>
        <begin position="1"/>
        <end position="281"/>
    </location>
</feature>
<reference evidence="4 5" key="1">
    <citation type="journal article" date="2014" name="Int. J. Syst. Evol. Microbiol.">
        <title>Complete genome sequence of Corynebacterium casei LMG S-19264T (=DSM 44701T), isolated from a smear-ripened cheese.</title>
        <authorList>
            <consortium name="US DOE Joint Genome Institute (JGI-PGF)"/>
            <person name="Walter F."/>
            <person name="Albersmeier A."/>
            <person name="Kalinowski J."/>
            <person name="Ruckert C."/>
        </authorList>
    </citation>
    <scope>NUCLEOTIDE SEQUENCE [LARGE SCALE GENOMIC DNA]</scope>
    <source>
        <strain evidence="4 5">CGMCC 1.12925</strain>
    </source>
</reference>
<keyword evidence="5" id="KW-1185">Reference proteome</keyword>
<evidence type="ECO:0000256" key="1">
    <source>
        <dbReference type="ARBA" id="ARBA00023002"/>
    </source>
</evidence>
<name>A0A917A1E9_9FLAO</name>
<dbReference type="PROSITE" id="PS51176">
    <property type="entry name" value="PDH_ADH"/>
    <property type="match status" value="1"/>
</dbReference>
<proteinExistence type="predicted"/>
<dbReference type="Gene3D" id="1.10.3660.10">
    <property type="entry name" value="6-phosphogluconate dehydrogenase C-terminal like domain"/>
    <property type="match status" value="1"/>
</dbReference>
<dbReference type="Proteomes" id="UP000599688">
    <property type="component" value="Unassembled WGS sequence"/>
</dbReference>
<dbReference type="GO" id="GO:0006571">
    <property type="term" value="P:tyrosine biosynthetic process"/>
    <property type="evidence" value="ECO:0007669"/>
    <property type="project" value="InterPro"/>
</dbReference>
<dbReference type="AlphaFoldDB" id="A0A917A1E9"/>
<dbReference type="FunFam" id="3.40.50.720:FF:000208">
    <property type="entry name" value="Prephenate dehydrogenase"/>
    <property type="match status" value="1"/>
</dbReference>
<dbReference type="InterPro" id="IPR008927">
    <property type="entry name" value="6-PGluconate_DH-like_C_sf"/>
</dbReference>
<dbReference type="PANTHER" id="PTHR21363:SF0">
    <property type="entry name" value="PREPHENATE DEHYDROGENASE [NADP(+)]"/>
    <property type="match status" value="1"/>
</dbReference>
<dbReference type="GO" id="GO:0070403">
    <property type="term" value="F:NAD+ binding"/>
    <property type="evidence" value="ECO:0007669"/>
    <property type="project" value="InterPro"/>
</dbReference>
<dbReference type="EMBL" id="BMGL01000016">
    <property type="protein sequence ID" value="GGE22402.1"/>
    <property type="molecule type" value="Genomic_DNA"/>
</dbReference>
<dbReference type="RefSeq" id="WP_188407133.1">
    <property type="nucleotide sequence ID" value="NZ_BMGL01000016.1"/>
</dbReference>
<evidence type="ECO:0000313" key="4">
    <source>
        <dbReference type="EMBL" id="GGE22402.1"/>
    </source>
</evidence>
<dbReference type="GO" id="GO:0008977">
    <property type="term" value="F:prephenate dehydrogenase (NAD+) activity"/>
    <property type="evidence" value="ECO:0007669"/>
    <property type="project" value="InterPro"/>
</dbReference>
<gene>
    <name evidence="4" type="primary">tyrA</name>
    <name evidence="4" type="ORF">GCM10010831_24210</name>
</gene>
<dbReference type="Gene3D" id="3.40.50.720">
    <property type="entry name" value="NAD(P)-binding Rossmann-like Domain"/>
    <property type="match status" value="1"/>
</dbReference>
<accession>A0A917A1E9</accession>
<dbReference type="SUPFAM" id="SSF48179">
    <property type="entry name" value="6-phosphogluconate dehydrogenase C-terminal domain-like"/>
    <property type="match status" value="1"/>
</dbReference>
<sequence>MKVASIGLGLIGGSFALALQEHVLEVEIWGIDHNQAHIEAALARKIIHHKGSIDDLKNFDLIVLSIPVDAASALLPEILHQAEKECLVIDMGSTKNDVCEAVKNHVKRNQFLALHPIAGTEFSGPKAAFASLFNNAMMIVCEAEKTDENLKKKAYQILQKLKMQLHFMSPKEHDKHLAYVSHLSHVSSFMLGKTVLDLEKNEGEIFNLAGSGFESTVRLAKSNSKTWIAIFKQNKAEVLTSLKEYQQNLKEFEKLLETNQFSELENLLNSTSRIKEILAKK</sequence>